<evidence type="ECO:0000256" key="3">
    <source>
        <dbReference type="ARBA" id="ARBA00022964"/>
    </source>
</evidence>
<dbReference type="GO" id="GO:0005506">
    <property type="term" value="F:iron ion binding"/>
    <property type="evidence" value="ECO:0007669"/>
    <property type="project" value="InterPro"/>
</dbReference>
<name>A0A836CCH1_9STRA</name>
<dbReference type="GO" id="GO:0016020">
    <property type="term" value="C:membrane"/>
    <property type="evidence" value="ECO:0007669"/>
    <property type="project" value="TreeGrafter"/>
</dbReference>
<protein>
    <recommendedName>
        <fullName evidence="6">Fe2OG dioxygenase domain-containing protein</fullName>
    </recommendedName>
</protein>
<dbReference type="GO" id="GO:0051213">
    <property type="term" value="F:dioxygenase activity"/>
    <property type="evidence" value="ECO:0007669"/>
    <property type="project" value="UniProtKB-KW"/>
</dbReference>
<dbReference type="GO" id="GO:0031418">
    <property type="term" value="F:L-ascorbic acid binding"/>
    <property type="evidence" value="ECO:0007669"/>
    <property type="project" value="InterPro"/>
</dbReference>
<dbReference type="PROSITE" id="PS51471">
    <property type="entry name" value="FE2OG_OXY"/>
    <property type="match status" value="1"/>
</dbReference>
<dbReference type="PANTHER" id="PTHR14650:SF1">
    <property type="entry name" value="2-OXOGLUTARATE AND IRON-DEPENDENT OXYGENASE DOMAIN-CONTAINING PROTEIN 3"/>
    <property type="match status" value="1"/>
</dbReference>
<organism evidence="7 8">
    <name type="scientific">Tribonema minus</name>
    <dbReference type="NCBI Taxonomy" id="303371"/>
    <lineage>
        <taxon>Eukaryota</taxon>
        <taxon>Sar</taxon>
        <taxon>Stramenopiles</taxon>
        <taxon>Ochrophyta</taxon>
        <taxon>PX clade</taxon>
        <taxon>Xanthophyceae</taxon>
        <taxon>Tribonematales</taxon>
        <taxon>Tribonemataceae</taxon>
        <taxon>Tribonema</taxon>
    </lineage>
</organism>
<dbReference type="InterPro" id="IPR006620">
    <property type="entry name" value="Pro_4_hyd_alph"/>
</dbReference>
<evidence type="ECO:0000256" key="1">
    <source>
        <dbReference type="ARBA" id="ARBA00001961"/>
    </source>
</evidence>
<evidence type="ECO:0000313" key="8">
    <source>
        <dbReference type="Proteomes" id="UP000664859"/>
    </source>
</evidence>
<dbReference type="InterPro" id="IPR044862">
    <property type="entry name" value="Pro_4_hyd_alph_FE2OG_OXY"/>
</dbReference>
<keyword evidence="8" id="KW-1185">Reference proteome</keyword>
<sequence>MLALIAAVGIALVGGFVYLRMAGGKPPAIFGHFTRVHDDNTQTTHEHSRAAKRKRRTQAEAAEHATDEVYLTGSDCPAPQGCRFNVTCASDHYTPFIPGCHPRPDVPGSCARIAMSEFASKDEVALLIDMAERGMAGRSKAGGPTILDINGGFLRDPQGVVNIYKGRESLYSVDEYRFYGDIVERIRAFVQASFELDFLYFTAPTFITRLVGNSQWKPKSMHDEYWHMHVDKESTDHYDYSGLLYLSEQGVDFEGGLFRMESPPMVVKPTPGLVLSFSAGRENKHQVALVTEGTRYCLSFWFTCNASRRFKTFLDGKAHDRFEGAPAEVTDARN</sequence>
<feature type="domain" description="Fe2OG dioxygenase" evidence="6">
    <location>
        <begin position="205"/>
        <end position="304"/>
    </location>
</feature>
<evidence type="ECO:0000259" key="6">
    <source>
        <dbReference type="PROSITE" id="PS51471"/>
    </source>
</evidence>
<dbReference type="PANTHER" id="PTHR14650">
    <property type="entry name" value="PROLYL HYDROXYLASE-RELATED"/>
    <property type="match status" value="1"/>
</dbReference>
<keyword evidence="2" id="KW-0479">Metal-binding</keyword>
<evidence type="ECO:0000313" key="7">
    <source>
        <dbReference type="EMBL" id="KAG5180008.1"/>
    </source>
</evidence>
<evidence type="ECO:0000256" key="4">
    <source>
        <dbReference type="ARBA" id="ARBA00023002"/>
    </source>
</evidence>
<dbReference type="Gene3D" id="2.60.120.620">
    <property type="entry name" value="q2cbj1_9rhob like domain"/>
    <property type="match status" value="1"/>
</dbReference>
<dbReference type="InterPro" id="IPR005123">
    <property type="entry name" value="Oxoglu/Fe-dep_dioxygenase_dom"/>
</dbReference>
<dbReference type="Pfam" id="PF13640">
    <property type="entry name" value="2OG-FeII_Oxy_3"/>
    <property type="match status" value="1"/>
</dbReference>
<dbReference type="GO" id="GO:0016705">
    <property type="term" value="F:oxidoreductase activity, acting on paired donors, with incorporation or reduction of molecular oxygen"/>
    <property type="evidence" value="ECO:0007669"/>
    <property type="project" value="InterPro"/>
</dbReference>
<keyword evidence="3" id="KW-0223">Dioxygenase</keyword>
<gene>
    <name evidence="7" type="ORF">JKP88DRAFT_200696</name>
</gene>
<accession>A0A836CCH1</accession>
<keyword evidence="5" id="KW-0408">Iron</keyword>
<keyword evidence="4" id="KW-0560">Oxidoreductase</keyword>
<dbReference type="Proteomes" id="UP000664859">
    <property type="component" value="Unassembled WGS sequence"/>
</dbReference>
<dbReference type="InterPro" id="IPR039210">
    <property type="entry name" value="OGFOD3"/>
</dbReference>
<proteinExistence type="predicted"/>
<comment type="caution">
    <text evidence="7">The sequence shown here is derived from an EMBL/GenBank/DDBJ whole genome shotgun (WGS) entry which is preliminary data.</text>
</comment>
<dbReference type="AlphaFoldDB" id="A0A836CCH1"/>
<evidence type="ECO:0000256" key="2">
    <source>
        <dbReference type="ARBA" id="ARBA00022723"/>
    </source>
</evidence>
<comment type="cofactor">
    <cofactor evidence="1">
        <name>L-ascorbate</name>
        <dbReference type="ChEBI" id="CHEBI:38290"/>
    </cofactor>
</comment>
<dbReference type="OrthoDB" id="427071at2759"/>
<evidence type="ECO:0000256" key="5">
    <source>
        <dbReference type="ARBA" id="ARBA00023004"/>
    </source>
</evidence>
<reference evidence="7" key="1">
    <citation type="submission" date="2021-02" db="EMBL/GenBank/DDBJ databases">
        <title>First Annotated Genome of the Yellow-green Alga Tribonema minus.</title>
        <authorList>
            <person name="Mahan K.M."/>
        </authorList>
    </citation>
    <scope>NUCLEOTIDE SEQUENCE</scope>
    <source>
        <strain evidence="7">UTEX B ZZ1240</strain>
    </source>
</reference>
<dbReference type="EMBL" id="JAFCMP010000423">
    <property type="protein sequence ID" value="KAG5180008.1"/>
    <property type="molecule type" value="Genomic_DNA"/>
</dbReference>
<dbReference type="SMART" id="SM00702">
    <property type="entry name" value="P4Hc"/>
    <property type="match status" value="1"/>
</dbReference>